<dbReference type="InterPro" id="IPR026002">
    <property type="entry name" value="ATC_hydrolase-like"/>
</dbReference>
<sequence>MSDPAISDPTARDHDRDSRAVVALFFDRLDHDLAAGGTPAPVRRAVVERIRAGYAELVAAPTELPDDAARSNLRYVAAVVAAHRVLREDHPADTLLDWLTSAFVEPLAGAVTAGTRAMLDAAPDPFAAMVAVARERESTDFGAEFRFAHPHDDDGRFHADVHRCGYHEHLTRLGEPGLTPVLCAFDTSWIRAIDPERHGFAFTRATTIGLGGTHCPFHFRRTGRAGERSDG</sequence>
<keyword evidence="1" id="KW-0378">Hydrolase</keyword>
<evidence type="ECO:0000313" key="1">
    <source>
        <dbReference type="EMBL" id="MCO1655190.1"/>
    </source>
</evidence>
<dbReference type="Pfam" id="PF14196">
    <property type="entry name" value="ATC_hydrolase"/>
    <property type="match status" value="1"/>
</dbReference>
<comment type="caution">
    <text evidence="1">The sequence shown here is derived from an EMBL/GenBank/DDBJ whole genome shotgun (WGS) entry which is preliminary data.</text>
</comment>
<dbReference type="GO" id="GO:0016787">
    <property type="term" value="F:hydrolase activity"/>
    <property type="evidence" value="ECO:0007669"/>
    <property type="project" value="UniProtKB-KW"/>
</dbReference>
<reference evidence="1" key="1">
    <citation type="submission" date="2021-04" db="EMBL/GenBank/DDBJ databases">
        <title>Pseudonocardia sp. nov., isolated from sandy soil of mangrove forest.</title>
        <authorList>
            <person name="Zan Z."/>
            <person name="Huang R."/>
            <person name="Liu W."/>
        </authorList>
    </citation>
    <scope>NUCLEOTIDE SEQUENCE</scope>
    <source>
        <strain evidence="1">S2-4</strain>
    </source>
</reference>
<proteinExistence type="predicted"/>
<gene>
    <name evidence="1" type="ORF">KDL28_09005</name>
</gene>
<dbReference type="RefSeq" id="WP_252436971.1">
    <property type="nucleotide sequence ID" value="NZ_JAGSOV010000020.1"/>
</dbReference>
<keyword evidence="2" id="KW-1185">Reference proteome</keyword>
<organism evidence="1 2">
    <name type="scientific">Pseudonocardia humida</name>
    <dbReference type="NCBI Taxonomy" id="2800819"/>
    <lineage>
        <taxon>Bacteria</taxon>
        <taxon>Bacillati</taxon>
        <taxon>Actinomycetota</taxon>
        <taxon>Actinomycetes</taxon>
        <taxon>Pseudonocardiales</taxon>
        <taxon>Pseudonocardiaceae</taxon>
        <taxon>Pseudonocardia</taxon>
    </lineage>
</organism>
<dbReference type="EMBL" id="JAGSOV010000020">
    <property type="protein sequence ID" value="MCO1655190.1"/>
    <property type="molecule type" value="Genomic_DNA"/>
</dbReference>
<protein>
    <submittedName>
        <fullName evidence="1">L-2-amino-thiazoline-4-carboxylic acid hydrolase</fullName>
    </submittedName>
</protein>
<dbReference type="Proteomes" id="UP001165283">
    <property type="component" value="Unassembled WGS sequence"/>
</dbReference>
<evidence type="ECO:0000313" key="2">
    <source>
        <dbReference type="Proteomes" id="UP001165283"/>
    </source>
</evidence>
<name>A0ABT0ZWY3_9PSEU</name>
<accession>A0ABT0ZWY3</accession>